<feature type="compositionally biased region" description="Polar residues" evidence="1">
    <location>
        <begin position="40"/>
        <end position="58"/>
    </location>
</feature>
<dbReference type="InterPro" id="IPR036514">
    <property type="entry name" value="SGNH_hydro_sf"/>
</dbReference>
<proteinExistence type="predicted"/>
<organism evidence="2 3">
    <name type="scientific">Bacillus mesophilus</name>
    <dbReference type="NCBI Taxonomy" id="1808955"/>
    <lineage>
        <taxon>Bacteria</taxon>
        <taxon>Bacillati</taxon>
        <taxon>Bacillota</taxon>
        <taxon>Bacilli</taxon>
        <taxon>Bacillales</taxon>
        <taxon>Bacillaceae</taxon>
        <taxon>Bacillus</taxon>
    </lineage>
</organism>
<gene>
    <name evidence="2" type="ORF">G4D63_11355</name>
</gene>
<evidence type="ECO:0000313" key="2">
    <source>
        <dbReference type="EMBL" id="NEY72322.1"/>
    </source>
</evidence>
<sequence length="284" mass="32194">MKTKIILVTLSITMVASIIVGNIHWKNKIESFHTVEVQKTETLSTSAEEPNIDASSDTKGSEENSEEVTTSIESNVEKQSYLGNLPEDLKKKINTAINQQKPLNFLILGSASTSEQETAWPNLVKQKLEETYGKSVFTITVKEIKDKTSKEVVGGELYMPLVESGADILLIEPFLLADNGKVRMSERLGNLTTILEAFKQKNPTVKVIIQPSNPIYDAFYYPREERDLRIYAERNNYIYLNHWGAWPKANSPELKELLTEESLPNDKGNKLWADYLINYFVSEN</sequence>
<dbReference type="GO" id="GO:0016787">
    <property type="term" value="F:hydrolase activity"/>
    <property type="evidence" value="ECO:0007669"/>
    <property type="project" value="UniProtKB-KW"/>
</dbReference>
<accession>A0A6M0Q7K5</accession>
<dbReference type="CDD" id="cd00229">
    <property type="entry name" value="SGNH_hydrolase"/>
    <property type="match status" value="1"/>
</dbReference>
<comment type="caution">
    <text evidence="2">The sequence shown here is derived from an EMBL/GenBank/DDBJ whole genome shotgun (WGS) entry which is preliminary data.</text>
</comment>
<dbReference type="SUPFAM" id="SSF52266">
    <property type="entry name" value="SGNH hydrolase"/>
    <property type="match status" value="1"/>
</dbReference>
<dbReference type="RefSeq" id="WP_163179772.1">
    <property type="nucleotide sequence ID" value="NZ_JAAIWM010000003.1"/>
</dbReference>
<keyword evidence="3" id="KW-1185">Reference proteome</keyword>
<name>A0A6M0Q7K5_9BACI</name>
<dbReference type="AlphaFoldDB" id="A0A6M0Q7K5"/>
<reference evidence="2 3" key="1">
    <citation type="submission" date="2020-02" db="EMBL/GenBank/DDBJ databases">
        <title>Bacillus aquiflavi sp. nov., isolated from yellow water of strong flavor Chinese baijiu in Yibin region of China.</title>
        <authorList>
            <person name="Xie J."/>
        </authorList>
    </citation>
    <scope>NUCLEOTIDE SEQUENCE [LARGE SCALE GENOMIC DNA]</scope>
    <source>
        <strain evidence="2 3">SA4</strain>
    </source>
</reference>
<dbReference type="EMBL" id="JAAIWM010000003">
    <property type="protein sequence ID" value="NEY72322.1"/>
    <property type="molecule type" value="Genomic_DNA"/>
</dbReference>
<keyword evidence="2" id="KW-0378">Hydrolase</keyword>
<dbReference type="Gene3D" id="3.40.50.1110">
    <property type="entry name" value="SGNH hydrolase"/>
    <property type="match status" value="1"/>
</dbReference>
<feature type="region of interest" description="Disordered" evidence="1">
    <location>
        <begin position="40"/>
        <end position="72"/>
    </location>
</feature>
<protein>
    <submittedName>
        <fullName evidence="2">SGNH/GDSL hydrolase family protein</fullName>
    </submittedName>
</protein>
<dbReference type="Proteomes" id="UP000481043">
    <property type="component" value="Unassembled WGS sequence"/>
</dbReference>
<evidence type="ECO:0000313" key="3">
    <source>
        <dbReference type="Proteomes" id="UP000481043"/>
    </source>
</evidence>
<evidence type="ECO:0000256" key="1">
    <source>
        <dbReference type="SAM" id="MobiDB-lite"/>
    </source>
</evidence>